<dbReference type="EMBL" id="JASJOS010000008">
    <property type="protein sequence ID" value="MDJ1482589.1"/>
    <property type="molecule type" value="Genomic_DNA"/>
</dbReference>
<evidence type="ECO:0008006" key="4">
    <source>
        <dbReference type="Google" id="ProtNLM"/>
    </source>
</evidence>
<feature type="coiled-coil region" evidence="1">
    <location>
        <begin position="16"/>
        <end position="43"/>
    </location>
</feature>
<evidence type="ECO:0000313" key="2">
    <source>
        <dbReference type="EMBL" id="MDJ1482589.1"/>
    </source>
</evidence>
<organism evidence="2 3">
    <name type="scientific">Xanthocytophaga flava</name>
    <dbReference type="NCBI Taxonomy" id="3048013"/>
    <lineage>
        <taxon>Bacteria</taxon>
        <taxon>Pseudomonadati</taxon>
        <taxon>Bacteroidota</taxon>
        <taxon>Cytophagia</taxon>
        <taxon>Cytophagales</taxon>
        <taxon>Rhodocytophagaceae</taxon>
        <taxon>Xanthocytophaga</taxon>
    </lineage>
</organism>
<evidence type="ECO:0000256" key="1">
    <source>
        <dbReference type="SAM" id="Coils"/>
    </source>
</evidence>
<sequence>MISLPLIRTHRSLSYLEVITAQNNALQNELEAITMRRDKLNAITDLYRALGGGVEK</sequence>
<comment type="caution">
    <text evidence="2">The sequence shown here is derived from an EMBL/GenBank/DDBJ whole genome shotgun (WGS) entry which is preliminary data.</text>
</comment>
<dbReference type="AlphaFoldDB" id="A0AAE3QTK5"/>
<dbReference type="Gene3D" id="1.20.1600.10">
    <property type="entry name" value="Outer membrane efflux proteins (OEP)"/>
    <property type="match status" value="1"/>
</dbReference>
<protein>
    <recommendedName>
        <fullName evidence="4">TolC family protein</fullName>
    </recommendedName>
</protein>
<evidence type="ECO:0000313" key="3">
    <source>
        <dbReference type="Proteomes" id="UP001241110"/>
    </source>
</evidence>
<gene>
    <name evidence="2" type="ORF">QNI16_18965</name>
</gene>
<accession>A0AAE3QTK5</accession>
<proteinExistence type="predicted"/>
<dbReference type="RefSeq" id="WP_313981856.1">
    <property type="nucleotide sequence ID" value="NZ_JASJOS010000008.1"/>
</dbReference>
<name>A0AAE3QTK5_9BACT</name>
<dbReference type="SUPFAM" id="SSF56954">
    <property type="entry name" value="Outer membrane efflux proteins (OEP)"/>
    <property type="match status" value="1"/>
</dbReference>
<keyword evidence="1" id="KW-0175">Coiled coil</keyword>
<dbReference type="Proteomes" id="UP001241110">
    <property type="component" value="Unassembled WGS sequence"/>
</dbReference>
<reference evidence="2" key="1">
    <citation type="submission" date="2023-05" db="EMBL/GenBank/DDBJ databases">
        <authorList>
            <person name="Zhang X."/>
        </authorList>
    </citation>
    <scope>NUCLEOTIDE SEQUENCE</scope>
    <source>
        <strain evidence="2">YF14B1</strain>
    </source>
</reference>